<dbReference type="EMBL" id="JBHTIR010004365">
    <property type="protein sequence ID" value="MFD0857133.1"/>
    <property type="molecule type" value="Genomic_DNA"/>
</dbReference>
<accession>A0ABW3CUU7</accession>
<evidence type="ECO:0000313" key="2">
    <source>
        <dbReference type="EMBL" id="MFD0857133.1"/>
    </source>
</evidence>
<name>A0ABW3CUU7_9ACTN</name>
<dbReference type="Proteomes" id="UP001597083">
    <property type="component" value="Unassembled WGS sequence"/>
</dbReference>
<dbReference type="Gene3D" id="1.10.630.10">
    <property type="entry name" value="Cytochrome P450"/>
    <property type="match status" value="1"/>
</dbReference>
<dbReference type="InterPro" id="IPR036396">
    <property type="entry name" value="Cyt_P450_sf"/>
</dbReference>
<evidence type="ECO:0000256" key="1">
    <source>
        <dbReference type="SAM" id="MobiDB-lite"/>
    </source>
</evidence>
<organism evidence="2 3">
    <name type="scientific">Actinomadura adrarensis</name>
    <dbReference type="NCBI Taxonomy" id="1819600"/>
    <lineage>
        <taxon>Bacteria</taxon>
        <taxon>Bacillati</taxon>
        <taxon>Actinomycetota</taxon>
        <taxon>Actinomycetes</taxon>
        <taxon>Streptosporangiales</taxon>
        <taxon>Thermomonosporaceae</taxon>
        <taxon>Actinomadura</taxon>
    </lineage>
</organism>
<feature type="region of interest" description="Disordered" evidence="1">
    <location>
        <begin position="1"/>
        <end position="20"/>
    </location>
</feature>
<evidence type="ECO:0000313" key="3">
    <source>
        <dbReference type="Proteomes" id="UP001597083"/>
    </source>
</evidence>
<gene>
    <name evidence="2" type="ORF">ACFQ07_33315</name>
</gene>
<comment type="caution">
    <text evidence="2">The sequence shown here is derived from an EMBL/GenBank/DDBJ whole genome shotgun (WGS) entry which is preliminary data.</text>
</comment>
<protein>
    <recommendedName>
        <fullName evidence="4">Cytochrome P450</fullName>
    </recommendedName>
</protein>
<feature type="non-terminal residue" evidence="2">
    <location>
        <position position="89"/>
    </location>
</feature>
<sequence>MTNETEAAEGTRRPVFDPLDPDFTADPHRVLSEVRTSCPVAFSDRFGGFWALTRRRDVVEAAKRHDVFINSVLHVVSGRRGAPAHTRPL</sequence>
<proteinExistence type="predicted"/>
<keyword evidence="3" id="KW-1185">Reference proteome</keyword>
<reference evidence="3" key="1">
    <citation type="journal article" date="2019" name="Int. J. Syst. Evol. Microbiol.">
        <title>The Global Catalogue of Microorganisms (GCM) 10K type strain sequencing project: providing services to taxonomists for standard genome sequencing and annotation.</title>
        <authorList>
            <consortium name="The Broad Institute Genomics Platform"/>
            <consortium name="The Broad Institute Genome Sequencing Center for Infectious Disease"/>
            <person name="Wu L."/>
            <person name="Ma J."/>
        </authorList>
    </citation>
    <scope>NUCLEOTIDE SEQUENCE [LARGE SCALE GENOMIC DNA]</scope>
    <source>
        <strain evidence="3">JCM 31696</strain>
    </source>
</reference>
<evidence type="ECO:0008006" key="4">
    <source>
        <dbReference type="Google" id="ProtNLM"/>
    </source>
</evidence>